<reference evidence="2 3" key="1">
    <citation type="journal article" date="2024" name="Nat. Commun.">
        <title>Phylogenomics reveals the evolutionary origins of lichenization in chlorophyte algae.</title>
        <authorList>
            <person name="Puginier C."/>
            <person name="Libourel C."/>
            <person name="Otte J."/>
            <person name="Skaloud P."/>
            <person name="Haon M."/>
            <person name="Grisel S."/>
            <person name="Petersen M."/>
            <person name="Berrin J.G."/>
            <person name="Delaux P.M."/>
            <person name="Dal Grande F."/>
            <person name="Keller J."/>
        </authorList>
    </citation>
    <scope>NUCLEOTIDE SEQUENCE [LARGE SCALE GENOMIC DNA]</scope>
    <source>
        <strain evidence="2 3">SAG 2036</strain>
    </source>
</reference>
<evidence type="ECO:0000313" key="3">
    <source>
        <dbReference type="Proteomes" id="UP001465755"/>
    </source>
</evidence>
<dbReference type="PANTHER" id="PTHR21148">
    <property type="entry name" value="THIOREDOXIN DOMAIN-CONTAINING PROTEIN 9"/>
    <property type="match status" value="1"/>
</dbReference>
<dbReference type="Proteomes" id="UP001465755">
    <property type="component" value="Unassembled WGS sequence"/>
</dbReference>
<keyword evidence="3" id="KW-1185">Reference proteome</keyword>
<dbReference type="InterPro" id="IPR036249">
    <property type="entry name" value="Thioredoxin-like_sf"/>
</dbReference>
<accession>A0AAW1NTY1</accession>
<evidence type="ECO:0008006" key="4">
    <source>
        <dbReference type="Google" id="ProtNLM"/>
    </source>
</evidence>
<gene>
    <name evidence="2" type="ORF">WJX73_000878</name>
</gene>
<protein>
    <recommendedName>
        <fullName evidence="4">Thioredoxin domain-containing protein</fullName>
    </recommendedName>
</protein>
<feature type="region of interest" description="Disordered" evidence="1">
    <location>
        <begin position="198"/>
        <end position="239"/>
    </location>
</feature>
<evidence type="ECO:0000256" key="1">
    <source>
        <dbReference type="SAM" id="MobiDB-lite"/>
    </source>
</evidence>
<proteinExistence type="predicted"/>
<dbReference type="SUPFAM" id="SSF52833">
    <property type="entry name" value="Thioredoxin-like"/>
    <property type="match status" value="1"/>
</dbReference>
<dbReference type="AlphaFoldDB" id="A0AAW1NTY1"/>
<comment type="caution">
    <text evidence="2">The sequence shown here is derived from an EMBL/GenBank/DDBJ whole genome shotgun (WGS) entry which is preliminary data.</text>
</comment>
<dbReference type="EMBL" id="JALJOQ010000139">
    <property type="protein sequence ID" value="KAK9794353.1"/>
    <property type="molecule type" value="Genomic_DNA"/>
</dbReference>
<evidence type="ECO:0000313" key="2">
    <source>
        <dbReference type="EMBL" id="KAK9794353.1"/>
    </source>
</evidence>
<dbReference type="CDD" id="cd02989">
    <property type="entry name" value="Phd_like_TxnDC9"/>
    <property type="match status" value="1"/>
</dbReference>
<dbReference type="Gene3D" id="3.40.30.10">
    <property type="entry name" value="Glutaredoxin"/>
    <property type="match status" value="1"/>
</dbReference>
<sequence>MEHMNKEKFNSQLSAITQGQAMVAAIRDYQKELLENEKAGSRTHDAVAMQELMKDPELEHLYAERLASMQKEAEKRAKLERKGHGELQEVQEADFLEVVTNTDRCVAHFCHADFERCKILNQHLTVLAKKYFGTRFIKLSAPDAPFFTVKLQVKVLPCMIMFLNGVASDRTVGFDEFGAKDDFPVSVVERRLLNSGVIIPPKPSDDSDPEDLPEHRRRALKQSKLTLTKGSSDEDSDFD</sequence>
<name>A0AAW1NTY1_9CHLO</name>
<organism evidence="2 3">
    <name type="scientific">Symbiochloris irregularis</name>
    <dbReference type="NCBI Taxonomy" id="706552"/>
    <lineage>
        <taxon>Eukaryota</taxon>
        <taxon>Viridiplantae</taxon>
        <taxon>Chlorophyta</taxon>
        <taxon>core chlorophytes</taxon>
        <taxon>Trebouxiophyceae</taxon>
        <taxon>Trebouxiales</taxon>
        <taxon>Trebouxiaceae</taxon>
        <taxon>Symbiochloris</taxon>
    </lineage>
</organism>